<keyword evidence="3" id="KW-0325">Glycoprotein</keyword>
<dbReference type="Proteomes" id="UP000486351">
    <property type="component" value="Unassembled WGS sequence"/>
</dbReference>
<accession>A0A6G0RSR7</accession>
<dbReference type="GO" id="GO:0015926">
    <property type="term" value="F:glucosidase activity"/>
    <property type="evidence" value="ECO:0007669"/>
    <property type="project" value="TreeGrafter"/>
</dbReference>
<proteinExistence type="predicted"/>
<dbReference type="PANTHER" id="PTHR31361">
    <property type="entry name" value="BETA-GLUCAN SYNTHESIS-ASSOCIATED PROTEIN KRE6-RELATED"/>
    <property type="match status" value="1"/>
</dbReference>
<dbReference type="InterPro" id="IPR005629">
    <property type="entry name" value="Skn1/Kre6/Sbg1"/>
</dbReference>
<dbReference type="GO" id="GO:0005886">
    <property type="term" value="C:plasma membrane"/>
    <property type="evidence" value="ECO:0007669"/>
    <property type="project" value="TreeGrafter"/>
</dbReference>
<evidence type="ECO:0000256" key="4">
    <source>
        <dbReference type="ARBA" id="ARBA00023316"/>
    </source>
</evidence>
<evidence type="ECO:0000313" key="7">
    <source>
        <dbReference type="Proteomes" id="UP000486351"/>
    </source>
</evidence>
<keyword evidence="5" id="KW-0812">Transmembrane</keyword>
<evidence type="ECO:0000256" key="3">
    <source>
        <dbReference type="ARBA" id="ARBA00023180"/>
    </source>
</evidence>
<keyword evidence="4" id="KW-0961">Cell wall biogenesis/degradation</keyword>
<keyword evidence="5" id="KW-1133">Transmembrane helix</keyword>
<dbReference type="EMBL" id="QXFY01000597">
    <property type="protein sequence ID" value="KAE9340063.1"/>
    <property type="molecule type" value="Genomic_DNA"/>
</dbReference>
<evidence type="ECO:0000256" key="2">
    <source>
        <dbReference type="ARBA" id="ARBA00023136"/>
    </source>
</evidence>
<reference evidence="6 7" key="1">
    <citation type="submission" date="2018-09" db="EMBL/GenBank/DDBJ databases">
        <title>Genomic investigation of the strawberry pathogen Phytophthora fragariae indicates pathogenicity is determined by transcriptional variation in three key races.</title>
        <authorList>
            <person name="Adams T.M."/>
            <person name="Armitage A.D."/>
            <person name="Sobczyk M.K."/>
            <person name="Bates H.J."/>
            <person name="Dunwell J.M."/>
            <person name="Nellist C.F."/>
            <person name="Harrison R.J."/>
        </authorList>
    </citation>
    <scope>NUCLEOTIDE SEQUENCE [LARGE SCALE GENOMIC DNA]</scope>
    <source>
        <strain evidence="6 7">NOV-77</strain>
    </source>
</reference>
<sequence length="121" mass="12487">MAFCTADNDCTSTSVTTGSCNSNGLCECSSDSWTGPRCTEAASGSDENLYGPSMYVSILIGSAAIVVGLCVIAYQVTKNIARLRAHTMNMDQEKDFGAASFSSMGEVAAVAKTGKEGTSCV</sequence>
<dbReference type="GO" id="GO:0005789">
    <property type="term" value="C:endoplasmic reticulum membrane"/>
    <property type="evidence" value="ECO:0007669"/>
    <property type="project" value="TreeGrafter"/>
</dbReference>
<protein>
    <submittedName>
        <fullName evidence="6">Uncharacterized protein</fullName>
    </submittedName>
</protein>
<keyword evidence="2 5" id="KW-0472">Membrane</keyword>
<gene>
    <name evidence="6" type="ORF">PF008_g11269</name>
</gene>
<comment type="caution">
    <text evidence="6">The sequence shown here is derived from an EMBL/GenBank/DDBJ whole genome shotgun (WGS) entry which is preliminary data.</text>
</comment>
<dbReference type="AlphaFoldDB" id="A0A6G0RSR7"/>
<feature type="transmembrane region" description="Helical" evidence="5">
    <location>
        <begin position="54"/>
        <end position="74"/>
    </location>
</feature>
<evidence type="ECO:0000256" key="1">
    <source>
        <dbReference type="ARBA" id="ARBA00004370"/>
    </source>
</evidence>
<dbReference type="PANTHER" id="PTHR31361:SF1">
    <property type="entry name" value="BETA-GLUCAN SYNTHESIS-ASSOCIATED PROTEIN KRE6-RELATED"/>
    <property type="match status" value="1"/>
</dbReference>
<name>A0A6G0RSR7_9STRA</name>
<evidence type="ECO:0000256" key="5">
    <source>
        <dbReference type="SAM" id="Phobius"/>
    </source>
</evidence>
<organism evidence="6 7">
    <name type="scientific">Phytophthora fragariae</name>
    <dbReference type="NCBI Taxonomy" id="53985"/>
    <lineage>
        <taxon>Eukaryota</taxon>
        <taxon>Sar</taxon>
        <taxon>Stramenopiles</taxon>
        <taxon>Oomycota</taxon>
        <taxon>Peronosporomycetes</taxon>
        <taxon>Peronosporales</taxon>
        <taxon>Peronosporaceae</taxon>
        <taxon>Phytophthora</taxon>
    </lineage>
</organism>
<evidence type="ECO:0000313" key="6">
    <source>
        <dbReference type="EMBL" id="KAE9340063.1"/>
    </source>
</evidence>
<dbReference type="GO" id="GO:0071555">
    <property type="term" value="P:cell wall organization"/>
    <property type="evidence" value="ECO:0007669"/>
    <property type="project" value="UniProtKB-KW"/>
</dbReference>
<dbReference type="GO" id="GO:0006078">
    <property type="term" value="P:(1-&gt;6)-beta-D-glucan biosynthetic process"/>
    <property type="evidence" value="ECO:0007669"/>
    <property type="project" value="TreeGrafter"/>
</dbReference>
<comment type="subcellular location">
    <subcellularLocation>
        <location evidence="1">Membrane</location>
    </subcellularLocation>
</comment>